<keyword evidence="4 8" id="KW-0812">Transmembrane</keyword>
<dbReference type="EMBL" id="JABEBT010000001">
    <property type="protein sequence ID" value="KAF7640294.1"/>
    <property type="molecule type" value="Genomic_DNA"/>
</dbReference>
<evidence type="ECO:0000256" key="1">
    <source>
        <dbReference type="ARBA" id="ARBA00004251"/>
    </source>
</evidence>
<feature type="transmembrane region" description="Helical" evidence="8">
    <location>
        <begin position="323"/>
        <end position="345"/>
    </location>
</feature>
<feature type="signal peptide" evidence="9">
    <location>
        <begin position="1"/>
        <end position="20"/>
    </location>
</feature>
<dbReference type="InterPro" id="IPR001507">
    <property type="entry name" value="ZP_dom"/>
</dbReference>
<proteinExistence type="predicted"/>
<dbReference type="GO" id="GO:0005886">
    <property type="term" value="C:plasma membrane"/>
    <property type="evidence" value="ECO:0007669"/>
    <property type="project" value="UniProtKB-SubCell"/>
</dbReference>
<keyword evidence="7 8" id="KW-0472">Membrane</keyword>
<keyword evidence="5 9" id="KW-0732">Signal</keyword>
<evidence type="ECO:0000256" key="3">
    <source>
        <dbReference type="ARBA" id="ARBA00022475"/>
    </source>
</evidence>
<dbReference type="Pfam" id="PF25301">
    <property type="entry name" value="CUT_C"/>
    <property type="match status" value="1"/>
</dbReference>
<dbReference type="PANTHER" id="PTHR22907">
    <property type="entry name" value="GH04558P"/>
    <property type="match status" value="1"/>
</dbReference>
<dbReference type="OrthoDB" id="6139674at2759"/>
<dbReference type="AlphaFoldDB" id="A0A8T0A2F3"/>
<evidence type="ECO:0000256" key="7">
    <source>
        <dbReference type="ARBA" id="ARBA00023136"/>
    </source>
</evidence>
<dbReference type="InterPro" id="IPR057475">
    <property type="entry name" value="CUT_C"/>
</dbReference>
<evidence type="ECO:0000256" key="6">
    <source>
        <dbReference type="ARBA" id="ARBA00022989"/>
    </source>
</evidence>
<feature type="chain" id="PRO_5035861388" evidence="9">
    <location>
        <begin position="21"/>
        <end position="353"/>
    </location>
</feature>
<dbReference type="SMART" id="SM00241">
    <property type="entry name" value="ZP"/>
    <property type="match status" value="1"/>
</dbReference>
<dbReference type="Pfam" id="PF25057">
    <property type="entry name" value="CUT_N"/>
    <property type="match status" value="1"/>
</dbReference>
<gene>
    <name evidence="11" type="ORF">Mgra_00000122</name>
</gene>
<dbReference type="InterPro" id="IPR056953">
    <property type="entry name" value="CUT_N"/>
</dbReference>
<feature type="domain" description="ZP" evidence="10">
    <location>
        <begin position="33"/>
        <end position="284"/>
    </location>
</feature>
<reference evidence="11" key="1">
    <citation type="journal article" date="2020" name="Ecol. Evol.">
        <title>Genome structure and content of the rice root-knot nematode (Meloidogyne graminicola).</title>
        <authorList>
            <person name="Phan N.T."/>
            <person name="Danchin E.G.J."/>
            <person name="Klopp C."/>
            <person name="Perfus-Barbeoch L."/>
            <person name="Kozlowski D.K."/>
            <person name="Koutsovoulos G.D."/>
            <person name="Lopez-Roques C."/>
            <person name="Bouchez O."/>
            <person name="Zahm M."/>
            <person name="Besnard G."/>
            <person name="Bellafiore S."/>
        </authorList>
    </citation>
    <scope>NUCLEOTIDE SEQUENCE</scope>
    <source>
        <strain evidence="11">VN-18</strain>
    </source>
</reference>
<dbReference type="InterPro" id="IPR051962">
    <property type="entry name" value="Cuticlin"/>
</dbReference>
<dbReference type="GO" id="GO:0042302">
    <property type="term" value="F:structural constituent of cuticle"/>
    <property type="evidence" value="ECO:0007669"/>
    <property type="project" value="UniProtKB-KW"/>
</dbReference>
<protein>
    <submittedName>
        <fullName evidence="11">ZP domain-containing protein</fullName>
    </submittedName>
</protein>
<evidence type="ECO:0000256" key="5">
    <source>
        <dbReference type="ARBA" id="ARBA00022729"/>
    </source>
</evidence>
<dbReference type="Proteomes" id="UP000605970">
    <property type="component" value="Unassembled WGS sequence"/>
</dbReference>
<evidence type="ECO:0000256" key="2">
    <source>
        <dbReference type="ARBA" id="ARBA00022460"/>
    </source>
</evidence>
<organism evidence="11 12">
    <name type="scientific">Meloidogyne graminicola</name>
    <dbReference type="NCBI Taxonomy" id="189291"/>
    <lineage>
        <taxon>Eukaryota</taxon>
        <taxon>Metazoa</taxon>
        <taxon>Ecdysozoa</taxon>
        <taxon>Nematoda</taxon>
        <taxon>Chromadorea</taxon>
        <taxon>Rhabditida</taxon>
        <taxon>Tylenchina</taxon>
        <taxon>Tylenchomorpha</taxon>
        <taxon>Tylenchoidea</taxon>
        <taxon>Meloidogynidae</taxon>
        <taxon>Meloidogyninae</taxon>
        <taxon>Meloidogyne</taxon>
    </lineage>
</organism>
<evidence type="ECO:0000259" key="10">
    <source>
        <dbReference type="PROSITE" id="PS51034"/>
    </source>
</evidence>
<name>A0A8T0A2F3_9BILA</name>
<dbReference type="PROSITE" id="PS51034">
    <property type="entry name" value="ZP_2"/>
    <property type="match status" value="1"/>
</dbReference>
<comment type="caution">
    <text evidence="11">The sequence shown here is derived from an EMBL/GenBank/DDBJ whole genome shotgun (WGS) entry which is preliminary data.</text>
</comment>
<keyword evidence="12" id="KW-1185">Reference proteome</keyword>
<sequence length="353" mass="40818">MNIYLLFFILLFKLLSFVYSIVDNGILGEPYVDCGGNYIEVRFDTRNTFRGIIFVEDHLNEPQCRSNPLIDDETGGKLIGQRNAQIKLNFYSCGINFTKYENPKGIFLSVRLVLAFHPQYLSKIDKLYELKCFYMEMEHQLENELIITMGPPVMQTKQVPMPICRYEVLAGGPQGPPVLFATIGQMVYHKWTCESTEENQFCMIVHSCIVDDGHGDRVELIDEQGCAKDKHLLQNLDYISDLMVGKEAHVYKYADRESMFFDCKITLSIKEPGTQFCPVPECPDPPRRLKRQQQYLIANNSNNFILNHKNEEEKEFCKNNNNILIYLTLFPLDLSLIIVAILLIFDGFKQFNN</sequence>
<comment type="subcellular location">
    <subcellularLocation>
        <location evidence="1">Cell membrane</location>
        <topology evidence="1">Single-pass type I membrane protein</topology>
    </subcellularLocation>
</comment>
<evidence type="ECO:0000256" key="9">
    <source>
        <dbReference type="SAM" id="SignalP"/>
    </source>
</evidence>
<evidence type="ECO:0000256" key="4">
    <source>
        <dbReference type="ARBA" id="ARBA00022692"/>
    </source>
</evidence>
<dbReference type="PANTHER" id="PTHR22907:SF11">
    <property type="entry name" value="CUTICLIN-5"/>
    <property type="match status" value="1"/>
</dbReference>
<evidence type="ECO:0000313" key="11">
    <source>
        <dbReference type="EMBL" id="KAF7640294.1"/>
    </source>
</evidence>
<evidence type="ECO:0000256" key="8">
    <source>
        <dbReference type="SAM" id="Phobius"/>
    </source>
</evidence>
<keyword evidence="2" id="KW-0193">Cuticle</keyword>
<accession>A0A8T0A2F3</accession>
<evidence type="ECO:0000313" key="12">
    <source>
        <dbReference type="Proteomes" id="UP000605970"/>
    </source>
</evidence>
<keyword evidence="6 8" id="KW-1133">Transmembrane helix</keyword>
<keyword evidence="3" id="KW-1003">Cell membrane</keyword>